<accession>A0A1R3I1N7</accession>
<protein>
    <submittedName>
        <fullName evidence="2">Uncharacterized protein</fullName>
    </submittedName>
</protein>
<feature type="transmembrane region" description="Helical" evidence="1">
    <location>
        <begin position="44"/>
        <end position="61"/>
    </location>
</feature>
<name>A0A1R3I1N7_9ROSI</name>
<evidence type="ECO:0000313" key="3">
    <source>
        <dbReference type="Proteomes" id="UP000187203"/>
    </source>
</evidence>
<sequence>MSGTGDEEDMRLIPANPNLMVPARGRDAHIHNAGRPLTFTKYKLALVCFFAVGSFFGLLVAYKANEIPESVKFFWTCVSTVLSGGALALDVLDLFVYGVEQMSVLSFLFSSVGLIICISQLIGRGLPLDLYPFLLDVMICSVNLIEVMG</sequence>
<evidence type="ECO:0000256" key="1">
    <source>
        <dbReference type="SAM" id="Phobius"/>
    </source>
</evidence>
<keyword evidence="1" id="KW-0812">Transmembrane</keyword>
<feature type="transmembrane region" description="Helical" evidence="1">
    <location>
        <begin position="73"/>
        <end position="92"/>
    </location>
</feature>
<keyword evidence="1" id="KW-0472">Membrane</keyword>
<dbReference type="EMBL" id="AWUE01019090">
    <property type="protein sequence ID" value="OMO76411.1"/>
    <property type="molecule type" value="Genomic_DNA"/>
</dbReference>
<reference evidence="3" key="1">
    <citation type="submission" date="2013-09" db="EMBL/GenBank/DDBJ databases">
        <title>Corchorus olitorius genome sequencing.</title>
        <authorList>
            <person name="Alam M."/>
            <person name="Haque M.S."/>
            <person name="Islam M.S."/>
            <person name="Emdad E.M."/>
            <person name="Islam M.M."/>
            <person name="Ahmed B."/>
            <person name="Halim A."/>
            <person name="Hossen Q.M.M."/>
            <person name="Hossain M.Z."/>
            <person name="Ahmed R."/>
            <person name="Khan M.M."/>
            <person name="Islam R."/>
            <person name="Rashid M.M."/>
            <person name="Khan S.A."/>
            <person name="Rahman M.S."/>
            <person name="Alam M."/>
            <person name="Yahiya A.S."/>
            <person name="Khan M.S."/>
            <person name="Azam M.S."/>
            <person name="Haque T."/>
            <person name="Lashkar M.Z.H."/>
            <person name="Akhand A.I."/>
            <person name="Morshed G."/>
            <person name="Roy S."/>
            <person name="Uddin K.S."/>
            <person name="Rabeya T."/>
            <person name="Hossain A.S."/>
            <person name="Chowdhury A."/>
            <person name="Snigdha A.R."/>
            <person name="Mortoza M.S."/>
            <person name="Matin S.A."/>
            <person name="Hoque S.M.E."/>
            <person name="Islam M.K."/>
            <person name="Roy D.K."/>
            <person name="Haider R."/>
            <person name="Moosa M.M."/>
            <person name="Elias S.M."/>
            <person name="Hasan A.M."/>
            <person name="Jahan S."/>
            <person name="Shafiuddin M."/>
            <person name="Mahmood N."/>
            <person name="Shommy N.S."/>
        </authorList>
    </citation>
    <scope>NUCLEOTIDE SEQUENCE [LARGE SCALE GENOMIC DNA]</scope>
    <source>
        <strain evidence="3">cv. O-4</strain>
    </source>
</reference>
<keyword evidence="1" id="KW-1133">Transmembrane helix</keyword>
<dbReference type="Proteomes" id="UP000187203">
    <property type="component" value="Unassembled WGS sequence"/>
</dbReference>
<keyword evidence="3" id="KW-1185">Reference proteome</keyword>
<evidence type="ECO:0000313" key="2">
    <source>
        <dbReference type="EMBL" id="OMO76411.1"/>
    </source>
</evidence>
<dbReference type="AlphaFoldDB" id="A0A1R3I1N7"/>
<feature type="transmembrane region" description="Helical" evidence="1">
    <location>
        <begin position="104"/>
        <end position="122"/>
    </location>
</feature>
<gene>
    <name evidence="2" type="ORF">COLO4_25568</name>
</gene>
<proteinExistence type="predicted"/>
<organism evidence="2 3">
    <name type="scientific">Corchorus olitorius</name>
    <dbReference type="NCBI Taxonomy" id="93759"/>
    <lineage>
        <taxon>Eukaryota</taxon>
        <taxon>Viridiplantae</taxon>
        <taxon>Streptophyta</taxon>
        <taxon>Embryophyta</taxon>
        <taxon>Tracheophyta</taxon>
        <taxon>Spermatophyta</taxon>
        <taxon>Magnoliopsida</taxon>
        <taxon>eudicotyledons</taxon>
        <taxon>Gunneridae</taxon>
        <taxon>Pentapetalae</taxon>
        <taxon>rosids</taxon>
        <taxon>malvids</taxon>
        <taxon>Malvales</taxon>
        <taxon>Malvaceae</taxon>
        <taxon>Grewioideae</taxon>
        <taxon>Apeibeae</taxon>
        <taxon>Corchorus</taxon>
    </lineage>
</organism>
<comment type="caution">
    <text evidence="2">The sequence shown here is derived from an EMBL/GenBank/DDBJ whole genome shotgun (WGS) entry which is preliminary data.</text>
</comment>